<reference evidence="4" key="1">
    <citation type="journal article" date="2020" name="Nat. Commun.">
        <title>Genome sequence of the cluster root forming white lupin.</title>
        <authorList>
            <person name="Hufnagel B."/>
            <person name="Marques A."/>
            <person name="Soriano A."/>
            <person name="Marques L."/>
            <person name="Divol F."/>
            <person name="Doumas P."/>
            <person name="Sallet E."/>
            <person name="Mancinotti D."/>
            <person name="Carrere S."/>
            <person name="Marande W."/>
            <person name="Arribat S."/>
            <person name="Keller J."/>
            <person name="Huneau C."/>
            <person name="Blein T."/>
            <person name="Aime D."/>
            <person name="Laguerre M."/>
            <person name="Taylor J."/>
            <person name="Schubert V."/>
            <person name="Nelson M."/>
            <person name="Geu-Flores F."/>
            <person name="Crespi M."/>
            <person name="Gallardo-Guerrero K."/>
            <person name="Delaux P.-M."/>
            <person name="Salse J."/>
            <person name="Berges H."/>
            <person name="Guyot R."/>
            <person name="Gouzy J."/>
            <person name="Peret B."/>
        </authorList>
    </citation>
    <scope>NUCLEOTIDE SEQUENCE [LARGE SCALE GENOMIC DNA]</scope>
    <source>
        <strain evidence="4">cv. Amiga</strain>
    </source>
</reference>
<dbReference type="Proteomes" id="UP000447434">
    <property type="component" value="Chromosome 13"/>
</dbReference>
<keyword evidence="2" id="KW-0472">Membrane</keyword>
<feature type="region of interest" description="Disordered" evidence="1">
    <location>
        <begin position="94"/>
        <end position="123"/>
    </location>
</feature>
<proteinExistence type="predicted"/>
<evidence type="ECO:0000256" key="1">
    <source>
        <dbReference type="SAM" id="MobiDB-lite"/>
    </source>
</evidence>
<keyword evidence="2" id="KW-0812">Transmembrane</keyword>
<feature type="region of interest" description="Disordered" evidence="1">
    <location>
        <begin position="185"/>
        <end position="246"/>
    </location>
</feature>
<evidence type="ECO:0000313" key="4">
    <source>
        <dbReference type="Proteomes" id="UP000447434"/>
    </source>
</evidence>
<accession>A0A6A5NIU6</accession>
<gene>
    <name evidence="3" type="ORF">Lalb_Chr13g0298591</name>
</gene>
<keyword evidence="4" id="KW-1185">Reference proteome</keyword>
<dbReference type="PANTHER" id="PTHR34188">
    <property type="entry name" value="OS01G0299500 PROTEIN"/>
    <property type="match status" value="1"/>
</dbReference>
<dbReference type="AlphaFoldDB" id="A0A6A5NIU6"/>
<keyword evidence="2" id="KW-1133">Transmembrane helix</keyword>
<evidence type="ECO:0000313" key="3">
    <source>
        <dbReference type="EMBL" id="KAE9601509.1"/>
    </source>
</evidence>
<comment type="caution">
    <text evidence="3">The sequence shown here is derived from an EMBL/GenBank/DDBJ whole genome shotgun (WGS) entry which is preliminary data.</text>
</comment>
<protein>
    <submittedName>
        <fullName evidence="3">Uncharacterized protein</fullName>
    </submittedName>
</protein>
<dbReference type="EMBL" id="WOCE01000013">
    <property type="protein sequence ID" value="KAE9601509.1"/>
    <property type="molecule type" value="Genomic_DNA"/>
</dbReference>
<dbReference type="PANTHER" id="PTHR34188:SF22">
    <property type="entry name" value="PROTEIN, PUTATIVE-RELATED"/>
    <property type="match status" value="1"/>
</dbReference>
<feature type="transmembrane region" description="Helical" evidence="2">
    <location>
        <begin position="160"/>
        <end position="178"/>
    </location>
</feature>
<evidence type="ECO:0000256" key="2">
    <source>
        <dbReference type="SAM" id="Phobius"/>
    </source>
</evidence>
<dbReference type="OrthoDB" id="909678at2759"/>
<name>A0A6A5NIU6_LUPAL</name>
<sequence length="246" mass="26643">MDHTSVRCEDSKIDIESGLVVNENDSKMVSILGKVKQGRTFSAKIYCGLVGKGEDKLTVYCNETNMNGVSMNVVKETNKLLEGRDSVDCTDKTSFEEKQKKFSHKKAPKPPRPPRAPSLDSADQKLIREISEIAMLKRARIARMKALKKMKASKSSSSSSSSMFATVFTLVFCIVILLQGMSSGKSTKTFPGSPSPRGGAEGGLVAAQHHLNPSSSHSTAPGLEPHNFVEKITGSDLPEELRRGAA</sequence>
<organism evidence="3 4">
    <name type="scientific">Lupinus albus</name>
    <name type="common">White lupine</name>
    <name type="synonym">Lupinus termis</name>
    <dbReference type="NCBI Taxonomy" id="3870"/>
    <lineage>
        <taxon>Eukaryota</taxon>
        <taxon>Viridiplantae</taxon>
        <taxon>Streptophyta</taxon>
        <taxon>Embryophyta</taxon>
        <taxon>Tracheophyta</taxon>
        <taxon>Spermatophyta</taxon>
        <taxon>Magnoliopsida</taxon>
        <taxon>eudicotyledons</taxon>
        <taxon>Gunneridae</taxon>
        <taxon>Pentapetalae</taxon>
        <taxon>rosids</taxon>
        <taxon>fabids</taxon>
        <taxon>Fabales</taxon>
        <taxon>Fabaceae</taxon>
        <taxon>Papilionoideae</taxon>
        <taxon>50 kb inversion clade</taxon>
        <taxon>genistoids sensu lato</taxon>
        <taxon>core genistoids</taxon>
        <taxon>Genisteae</taxon>
        <taxon>Lupinus</taxon>
    </lineage>
</organism>